<organism evidence="7 8">
    <name type="scientific">candidate division LCP-89 bacterium B3_LCP</name>
    <dbReference type="NCBI Taxonomy" id="2012998"/>
    <lineage>
        <taxon>Bacteria</taxon>
        <taxon>Pseudomonadati</taxon>
        <taxon>Bacteria division LCP-89</taxon>
    </lineage>
</organism>
<dbReference type="GO" id="GO:0005886">
    <property type="term" value="C:plasma membrane"/>
    <property type="evidence" value="ECO:0007669"/>
    <property type="project" value="UniProtKB-SubCell"/>
</dbReference>
<keyword evidence="4 6" id="KW-1133">Transmembrane helix</keyword>
<protein>
    <recommendedName>
        <fullName evidence="9">Sodium:phosphate symporter</fullName>
    </recommendedName>
</protein>
<feature type="transmembrane region" description="Helical" evidence="6">
    <location>
        <begin position="235"/>
        <end position="256"/>
    </location>
</feature>
<reference evidence="7 8" key="1">
    <citation type="submission" date="2017-06" db="EMBL/GenBank/DDBJ databases">
        <title>Novel microbial phyla capable of carbon fixation and sulfur reduction in deep-sea sediments.</title>
        <authorList>
            <person name="Huang J."/>
            <person name="Baker B."/>
            <person name="Wang Y."/>
        </authorList>
    </citation>
    <scope>NUCLEOTIDE SEQUENCE [LARGE SCALE GENOMIC DNA]</scope>
    <source>
        <strain evidence="7">B3_LCP</strain>
    </source>
</reference>
<keyword evidence="5 6" id="KW-0472">Membrane</keyword>
<proteinExistence type="predicted"/>
<dbReference type="GO" id="GO:0005436">
    <property type="term" value="F:sodium:phosphate symporter activity"/>
    <property type="evidence" value="ECO:0007669"/>
    <property type="project" value="InterPro"/>
</dbReference>
<evidence type="ECO:0000256" key="4">
    <source>
        <dbReference type="ARBA" id="ARBA00022989"/>
    </source>
</evidence>
<evidence type="ECO:0000313" key="7">
    <source>
        <dbReference type="EMBL" id="TKJ40234.1"/>
    </source>
</evidence>
<name>A0A532UZ52_UNCL8</name>
<keyword evidence="2" id="KW-1003">Cell membrane</keyword>
<comment type="subcellular location">
    <subcellularLocation>
        <location evidence="1">Cell membrane</location>
        <topology evidence="1">Multi-pass membrane protein</topology>
    </subcellularLocation>
</comment>
<dbReference type="NCBIfam" id="NF037997">
    <property type="entry name" value="Na_Pi_symport"/>
    <property type="match status" value="2"/>
</dbReference>
<dbReference type="PANTHER" id="PTHR10010">
    <property type="entry name" value="SOLUTE CARRIER FAMILY 34 SODIUM PHOSPHATE , MEMBER 2-RELATED"/>
    <property type="match status" value="1"/>
</dbReference>
<dbReference type="Proteomes" id="UP000319619">
    <property type="component" value="Unassembled WGS sequence"/>
</dbReference>
<feature type="transmembrane region" description="Helical" evidence="6">
    <location>
        <begin position="14"/>
        <end position="37"/>
    </location>
</feature>
<feature type="transmembrane region" description="Helical" evidence="6">
    <location>
        <begin position="126"/>
        <end position="147"/>
    </location>
</feature>
<evidence type="ECO:0008006" key="9">
    <source>
        <dbReference type="Google" id="ProtNLM"/>
    </source>
</evidence>
<sequence>MDTTDSTKDRYATIARIFLLLGLVYLFLVSISLMGAGLKALGLDFTQRVIASTSSAFVGLFIGILVTSIVQSSSTTTSIVVGLVGSGMMSLDQAIPIIMGANIGTSVTNILVSMGHLRVKPELERAFGAAVVHDIFNVFTVILILPLQFKFDILGKSANFMAQIFEKSGGLQFVSPLKLIVKPAVELLEGVLAGNAWFVIALSLVILFLSLRYIVKVMKSLVMTRITVFFNKVIFRSPLVGIFFGMLFTAVVQSSSVTTSLIVPLAGAGLVTLEQVFPFTLGANIGTTITALMASLVTQNPAAVAVAFAHLLFNIFGIIIFLPLKIIPITVAKKFAALAVKNRAYPILFILLVFLIIPLLLIQIMR</sequence>
<gene>
    <name evidence="7" type="ORF">CEE37_07875</name>
</gene>
<feature type="transmembrane region" description="Helical" evidence="6">
    <location>
        <begin position="276"/>
        <end position="297"/>
    </location>
</feature>
<comment type="caution">
    <text evidence="7">The sequence shown here is derived from an EMBL/GenBank/DDBJ whole genome shotgun (WGS) entry which is preliminary data.</text>
</comment>
<feature type="transmembrane region" description="Helical" evidence="6">
    <location>
        <begin position="344"/>
        <end position="362"/>
    </location>
</feature>
<dbReference type="Pfam" id="PF02690">
    <property type="entry name" value="Na_Pi_cotrans"/>
    <property type="match status" value="2"/>
</dbReference>
<evidence type="ECO:0000256" key="5">
    <source>
        <dbReference type="ARBA" id="ARBA00023136"/>
    </source>
</evidence>
<feature type="transmembrane region" description="Helical" evidence="6">
    <location>
        <begin position="304"/>
        <end position="324"/>
    </location>
</feature>
<feature type="transmembrane region" description="Helical" evidence="6">
    <location>
        <begin position="196"/>
        <end position="215"/>
    </location>
</feature>
<evidence type="ECO:0000256" key="1">
    <source>
        <dbReference type="ARBA" id="ARBA00004651"/>
    </source>
</evidence>
<dbReference type="EMBL" id="NJBN01000005">
    <property type="protein sequence ID" value="TKJ40234.1"/>
    <property type="molecule type" value="Genomic_DNA"/>
</dbReference>
<dbReference type="PANTHER" id="PTHR10010:SF46">
    <property type="entry name" value="SODIUM-DEPENDENT PHOSPHATE TRANSPORT PROTEIN 2B"/>
    <property type="match status" value="1"/>
</dbReference>
<dbReference type="GO" id="GO:0044341">
    <property type="term" value="P:sodium-dependent phosphate transport"/>
    <property type="evidence" value="ECO:0007669"/>
    <property type="project" value="InterPro"/>
</dbReference>
<feature type="transmembrane region" description="Helical" evidence="6">
    <location>
        <begin position="49"/>
        <end position="74"/>
    </location>
</feature>
<dbReference type="AlphaFoldDB" id="A0A532UZ52"/>
<feature type="transmembrane region" description="Helical" evidence="6">
    <location>
        <begin position="94"/>
        <end position="114"/>
    </location>
</feature>
<evidence type="ECO:0000256" key="6">
    <source>
        <dbReference type="SAM" id="Phobius"/>
    </source>
</evidence>
<keyword evidence="3 6" id="KW-0812">Transmembrane</keyword>
<evidence type="ECO:0000313" key="8">
    <source>
        <dbReference type="Proteomes" id="UP000319619"/>
    </source>
</evidence>
<accession>A0A532UZ52</accession>
<evidence type="ECO:0000256" key="3">
    <source>
        <dbReference type="ARBA" id="ARBA00022692"/>
    </source>
</evidence>
<dbReference type="InterPro" id="IPR003841">
    <property type="entry name" value="Na/Pi_transpt"/>
</dbReference>
<evidence type="ECO:0000256" key="2">
    <source>
        <dbReference type="ARBA" id="ARBA00022475"/>
    </source>
</evidence>